<evidence type="ECO:0000313" key="2">
    <source>
        <dbReference type="EMBL" id="KAG5278729.1"/>
    </source>
</evidence>
<accession>A0AAV6GV49</accession>
<proteinExistence type="predicted"/>
<keyword evidence="3" id="KW-1185">Reference proteome</keyword>
<protein>
    <recommendedName>
        <fullName evidence="4">Fibrous sheath-interacting protein 2-like</fullName>
    </recommendedName>
</protein>
<reference evidence="2" key="1">
    <citation type="submission" date="2020-10" db="EMBL/GenBank/DDBJ databases">
        <title>Chromosome-scale genome assembly of the Allis shad, Alosa alosa.</title>
        <authorList>
            <person name="Margot Z."/>
            <person name="Christophe K."/>
            <person name="Cabau C."/>
            <person name="Louis A."/>
            <person name="Berthelot C."/>
            <person name="Parey E."/>
            <person name="Roest Crollius H."/>
            <person name="Montfort J."/>
            <person name="Robinson-Rechavi M."/>
            <person name="Bucao C."/>
            <person name="Bouchez O."/>
            <person name="Gislard M."/>
            <person name="Lluch J."/>
            <person name="Milhes M."/>
            <person name="Lampietro C."/>
            <person name="Lopez Roques C."/>
            <person name="Donnadieu C."/>
            <person name="Braasch I."/>
            <person name="Desvignes T."/>
            <person name="Postlethwait J."/>
            <person name="Bobe J."/>
            <person name="Guiguen Y."/>
        </authorList>
    </citation>
    <scope>NUCLEOTIDE SEQUENCE</scope>
    <source>
        <strain evidence="2">M-15738</strain>
        <tissue evidence="2">Blood</tissue>
    </source>
</reference>
<feature type="compositionally biased region" description="Basic and acidic residues" evidence="1">
    <location>
        <begin position="157"/>
        <end position="168"/>
    </location>
</feature>
<evidence type="ECO:0008006" key="4">
    <source>
        <dbReference type="Google" id="ProtNLM"/>
    </source>
</evidence>
<feature type="compositionally biased region" description="Polar residues" evidence="1">
    <location>
        <begin position="1102"/>
        <end position="1142"/>
    </location>
</feature>
<feature type="compositionally biased region" description="Basic and acidic residues" evidence="1">
    <location>
        <begin position="1143"/>
        <end position="1155"/>
    </location>
</feature>
<feature type="compositionally biased region" description="Polar residues" evidence="1">
    <location>
        <begin position="145"/>
        <end position="156"/>
    </location>
</feature>
<dbReference type="Proteomes" id="UP000823561">
    <property type="component" value="Chromosome 7"/>
</dbReference>
<dbReference type="EMBL" id="JADWDJ010000007">
    <property type="protein sequence ID" value="KAG5278729.1"/>
    <property type="molecule type" value="Genomic_DNA"/>
</dbReference>
<gene>
    <name evidence="2" type="ORF">AALO_G00102120</name>
</gene>
<dbReference type="AlphaFoldDB" id="A0AAV6GV49"/>
<organism evidence="2 3">
    <name type="scientific">Alosa alosa</name>
    <name type="common">allis shad</name>
    <dbReference type="NCBI Taxonomy" id="278164"/>
    <lineage>
        <taxon>Eukaryota</taxon>
        <taxon>Metazoa</taxon>
        <taxon>Chordata</taxon>
        <taxon>Craniata</taxon>
        <taxon>Vertebrata</taxon>
        <taxon>Euteleostomi</taxon>
        <taxon>Actinopterygii</taxon>
        <taxon>Neopterygii</taxon>
        <taxon>Teleostei</taxon>
        <taxon>Clupei</taxon>
        <taxon>Clupeiformes</taxon>
        <taxon>Clupeoidei</taxon>
        <taxon>Clupeidae</taxon>
        <taxon>Alosa</taxon>
    </lineage>
</organism>
<evidence type="ECO:0000256" key="1">
    <source>
        <dbReference type="SAM" id="MobiDB-lite"/>
    </source>
</evidence>
<comment type="caution">
    <text evidence="2">The sequence shown here is derived from an EMBL/GenBank/DDBJ whole genome shotgun (WGS) entry which is preliminary data.</text>
</comment>
<feature type="region of interest" description="Disordered" evidence="1">
    <location>
        <begin position="1098"/>
        <end position="1156"/>
    </location>
</feature>
<feature type="compositionally biased region" description="Polar residues" evidence="1">
    <location>
        <begin position="531"/>
        <end position="544"/>
    </location>
</feature>
<feature type="region of interest" description="Disordered" evidence="1">
    <location>
        <begin position="531"/>
        <end position="554"/>
    </location>
</feature>
<feature type="region of interest" description="Disordered" evidence="1">
    <location>
        <begin position="1"/>
        <end position="27"/>
    </location>
</feature>
<name>A0AAV6GV49_9TELE</name>
<evidence type="ECO:0000313" key="3">
    <source>
        <dbReference type="Proteomes" id="UP000823561"/>
    </source>
</evidence>
<sequence length="1174" mass="128609">MENHGTSGEASAPETHPDVQPSEGGLLMAPTRKMPEELSPLTDYLTDLTEQEWVAFSQATADPVTKAQFLKLCVNLVQHVTMSSMNAVVPALIKLLTVDPQQFLTCPETHYCLLDLETAGPSLRWSDEGRHITVLNNAMLMKASTEGSSGQTQEVTRTPDSRRSAEERSQQISLLDQFGITEEGIRQSVQATLKELNVVGCPSATEELTHSIVREAMVWVNTSLAEFKKAASSEPGSSALHEIFNAEEEFVEKVSIKLDSRRSAEDARQSLLCWKRCSDACPSEEDLDPVLSSTVSDSMTVIIDTIESSLNEQDEDDCKNKPAKNLFSSIRQAVKAFACQSASLSEVSFYDEENQGDHIECISQVTLDSLFSSAVQPGKRPFSFDDFRLKANKAVRSVLVIKMKNFDSVPPSYTHVCATDTPASVDAPRSKTEHSPEPYWKPVEEAASLVIENFVEEIKAIAQSAECVDENEETAVETQPDDASSIEKMEPNAEKNPALLAAKKIFAKVQKTLKDFFIQLPTELHLHQAISAPSSDEVSDQNPQEPGEDPTQDFTQMASCRNEQLPQARTVSHLQLHQVQSEAAQSGHSALSQPDLDTCTRNVLKGVIASYHKQKEAAQPEETSLDLSTTPNDYVRNVISQLSNITSSSIEDSLSIVCIQNLSSSTFQRNAFDAVVDVLVTSVQSNGTLRPFVSSDNIEESAEPENDTCASSPPQEAEIENANAAASEIVDQFEKDLRKCIESLQSLRITNQSDMGSMEPLGTLRSTKEIPKQEFTSAASKLYHSVQVKIYGLFMRSNNSTPRQCVSDSALLKHEHEKASGMLTTSEILQLYIEESVKHLFLPCFKLPSPWDGVKGGSQQQAQTSISCPSSLTDVASDAQGKMAATKSPPQILSDTVGLVVEMMVKEVMSGLTRALSPNSDLEAVEETSHSSNLGATKSFSSKLAEPQMSAGTSEGVQITPWPKAFPMDTDDYTGLVTILVVQLLTKINYGWFSYDMVSKAGELINKVVAAFSASSGISATEPYPEDIREHRIYRAVYSNLLTEFGSETDLLKAMESNRPSFQTSIVTSLTKELLQICDTQPVKGKGERGILQKLNIGGKNVPSQSRKQWHSSNKDQSALSTTAVIASANMSSSSETPLIEQSSRHSEKSRDARMPKKHRCFIKIFSALRGETS</sequence>
<feature type="region of interest" description="Disordered" evidence="1">
    <location>
        <begin position="144"/>
        <end position="168"/>
    </location>
</feature>